<comment type="caution">
    <text evidence="1">The sequence shown here is derived from an EMBL/GenBank/DDBJ whole genome shotgun (WGS) entry which is preliminary data.</text>
</comment>
<gene>
    <name evidence="1" type="ORF">HanXRQr2_Chr14g0655991</name>
</gene>
<accession>A0A9K3H8M2</accession>
<reference evidence="1" key="2">
    <citation type="submission" date="2020-06" db="EMBL/GenBank/DDBJ databases">
        <title>Helianthus annuus Genome sequencing and assembly Release 2.</title>
        <authorList>
            <person name="Gouzy J."/>
            <person name="Langlade N."/>
            <person name="Munos S."/>
        </authorList>
    </citation>
    <scope>NUCLEOTIDE SEQUENCE</scope>
    <source>
        <tissue evidence="1">Leaves</tissue>
    </source>
</reference>
<proteinExistence type="predicted"/>
<reference evidence="1" key="1">
    <citation type="journal article" date="2017" name="Nature">
        <title>The sunflower genome provides insights into oil metabolism, flowering and Asterid evolution.</title>
        <authorList>
            <person name="Badouin H."/>
            <person name="Gouzy J."/>
            <person name="Grassa C.J."/>
            <person name="Murat F."/>
            <person name="Staton S.E."/>
            <person name="Cottret L."/>
            <person name="Lelandais-Briere C."/>
            <person name="Owens G.L."/>
            <person name="Carrere S."/>
            <person name="Mayjonade B."/>
            <person name="Legrand L."/>
            <person name="Gill N."/>
            <person name="Kane N.C."/>
            <person name="Bowers J.E."/>
            <person name="Hubner S."/>
            <person name="Bellec A."/>
            <person name="Berard A."/>
            <person name="Berges H."/>
            <person name="Blanchet N."/>
            <person name="Boniface M.C."/>
            <person name="Brunel D."/>
            <person name="Catrice O."/>
            <person name="Chaidir N."/>
            <person name="Claudel C."/>
            <person name="Donnadieu C."/>
            <person name="Faraut T."/>
            <person name="Fievet G."/>
            <person name="Helmstetter N."/>
            <person name="King M."/>
            <person name="Knapp S.J."/>
            <person name="Lai Z."/>
            <person name="Le Paslier M.C."/>
            <person name="Lippi Y."/>
            <person name="Lorenzon L."/>
            <person name="Mandel J.R."/>
            <person name="Marage G."/>
            <person name="Marchand G."/>
            <person name="Marquand E."/>
            <person name="Bret-Mestries E."/>
            <person name="Morien E."/>
            <person name="Nambeesan S."/>
            <person name="Nguyen T."/>
            <person name="Pegot-Espagnet P."/>
            <person name="Pouilly N."/>
            <person name="Raftis F."/>
            <person name="Sallet E."/>
            <person name="Schiex T."/>
            <person name="Thomas J."/>
            <person name="Vandecasteele C."/>
            <person name="Vares D."/>
            <person name="Vear F."/>
            <person name="Vautrin S."/>
            <person name="Crespi M."/>
            <person name="Mangin B."/>
            <person name="Burke J.M."/>
            <person name="Salse J."/>
            <person name="Munos S."/>
            <person name="Vincourt P."/>
            <person name="Rieseberg L.H."/>
            <person name="Langlade N.B."/>
        </authorList>
    </citation>
    <scope>NUCLEOTIDE SEQUENCE</scope>
    <source>
        <tissue evidence="1">Leaves</tissue>
    </source>
</reference>
<dbReference type="AlphaFoldDB" id="A0A9K3H8M2"/>
<organism evidence="1 2">
    <name type="scientific">Helianthus annuus</name>
    <name type="common">Common sunflower</name>
    <dbReference type="NCBI Taxonomy" id="4232"/>
    <lineage>
        <taxon>Eukaryota</taxon>
        <taxon>Viridiplantae</taxon>
        <taxon>Streptophyta</taxon>
        <taxon>Embryophyta</taxon>
        <taxon>Tracheophyta</taxon>
        <taxon>Spermatophyta</taxon>
        <taxon>Magnoliopsida</taxon>
        <taxon>eudicotyledons</taxon>
        <taxon>Gunneridae</taxon>
        <taxon>Pentapetalae</taxon>
        <taxon>asterids</taxon>
        <taxon>campanulids</taxon>
        <taxon>Asterales</taxon>
        <taxon>Asteraceae</taxon>
        <taxon>Asteroideae</taxon>
        <taxon>Heliantheae alliance</taxon>
        <taxon>Heliantheae</taxon>
        <taxon>Helianthus</taxon>
    </lineage>
</organism>
<dbReference type="EMBL" id="MNCJ02000329">
    <property type="protein sequence ID" value="KAF5770126.1"/>
    <property type="molecule type" value="Genomic_DNA"/>
</dbReference>
<keyword evidence="2" id="KW-1185">Reference proteome</keyword>
<name>A0A9K3H8M2_HELAN</name>
<dbReference type="Proteomes" id="UP000215914">
    <property type="component" value="Unassembled WGS sequence"/>
</dbReference>
<protein>
    <submittedName>
        <fullName evidence="1">Uncharacterized protein</fullName>
    </submittedName>
</protein>
<evidence type="ECO:0000313" key="2">
    <source>
        <dbReference type="Proteomes" id="UP000215914"/>
    </source>
</evidence>
<evidence type="ECO:0000313" key="1">
    <source>
        <dbReference type="EMBL" id="KAF5770126.1"/>
    </source>
</evidence>
<sequence>MRSLLSTCVPMKAPTSYGMAAESPLEPHQVKKSFCSPRRERVGLDDLATLL</sequence>
<dbReference type="Gramene" id="mRNA:HanXRQr2_Chr14g0655991">
    <property type="protein sequence ID" value="mRNA:HanXRQr2_Chr14g0655991"/>
    <property type="gene ID" value="HanXRQr2_Chr14g0655991"/>
</dbReference>